<keyword evidence="1" id="KW-0808">Transferase</keyword>
<dbReference type="FunFam" id="3.30.70.270:FF:000020">
    <property type="entry name" value="Transposon Tf2-6 polyprotein-like Protein"/>
    <property type="match status" value="1"/>
</dbReference>
<reference evidence="7" key="1">
    <citation type="submission" date="2018-02" db="EMBL/GenBank/DDBJ databases">
        <authorList>
            <person name="Cohen D.B."/>
            <person name="Kent A.D."/>
        </authorList>
    </citation>
    <scope>NUCLEOTIDE SEQUENCE</scope>
</reference>
<dbReference type="SUPFAM" id="SSF53098">
    <property type="entry name" value="Ribonuclease H-like"/>
    <property type="match status" value="1"/>
</dbReference>
<dbReference type="Pfam" id="PF17919">
    <property type="entry name" value="RT_RNaseH_2"/>
    <property type="match status" value="1"/>
</dbReference>
<dbReference type="Gene3D" id="2.40.70.10">
    <property type="entry name" value="Acid Proteases"/>
    <property type="match status" value="1"/>
</dbReference>
<keyword evidence="2" id="KW-0548">Nucleotidyltransferase</keyword>
<feature type="domain" description="Integrase catalytic" evidence="6">
    <location>
        <begin position="1057"/>
        <end position="1151"/>
    </location>
</feature>
<dbReference type="Pfam" id="PF00078">
    <property type="entry name" value="RVT_1"/>
    <property type="match status" value="1"/>
</dbReference>
<evidence type="ECO:0000256" key="4">
    <source>
        <dbReference type="ARBA" id="ARBA00022759"/>
    </source>
</evidence>
<accession>A0A2N9F6Q0</accession>
<dbReference type="InterPro" id="IPR043128">
    <property type="entry name" value="Rev_trsase/Diguanyl_cyclase"/>
</dbReference>
<dbReference type="InterPro" id="IPR041577">
    <property type="entry name" value="RT_RNaseH_2"/>
</dbReference>
<organism evidence="7">
    <name type="scientific">Fagus sylvatica</name>
    <name type="common">Beechnut</name>
    <dbReference type="NCBI Taxonomy" id="28930"/>
    <lineage>
        <taxon>Eukaryota</taxon>
        <taxon>Viridiplantae</taxon>
        <taxon>Streptophyta</taxon>
        <taxon>Embryophyta</taxon>
        <taxon>Tracheophyta</taxon>
        <taxon>Spermatophyta</taxon>
        <taxon>Magnoliopsida</taxon>
        <taxon>eudicotyledons</taxon>
        <taxon>Gunneridae</taxon>
        <taxon>Pentapetalae</taxon>
        <taxon>rosids</taxon>
        <taxon>fabids</taxon>
        <taxon>Fagales</taxon>
        <taxon>Fagaceae</taxon>
        <taxon>Fagus</taxon>
    </lineage>
</organism>
<name>A0A2N9F6Q0_FAGSY</name>
<dbReference type="InterPro" id="IPR021109">
    <property type="entry name" value="Peptidase_aspartic_dom_sf"/>
</dbReference>
<dbReference type="EMBL" id="OIVN01000593">
    <property type="protein sequence ID" value="SPC82700.1"/>
    <property type="molecule type" value="Genomic_DNA"/>
</dbReference>
<evidence type="ECO:0000256" key="3">
    <source>
        <dbReference type="ARBA" id="ARBA00022722"/>
    </source>
</evidence>
<dbReference type="GO" id="GO:0016779">
    <property type="term" value="F:nucleotidyltransferase activity"/>
    <property type="evidence" value="ECO:0007669"/>
    <property type="project" value="UniProtKB-KW"/>
</dbReference>
<dbReference type="PANTHER" id="PTHR37984:SF5">
    <property type="entry name" value="PROTEIN NYNRIN-LIKE"/>
    <property type="match status" value="1"/>
</dbReference>
<dbReference type="PROSITE" id="PS50994">
    <property type="entry name" value="INTEGRASE"/>
    <property type="match status" value="1"/>
</dbReference>
<dbReference type="InterPro" id="IPR050951">
    <property type="entry name" value="Retrovirus_Pol_polyprotein"/>
</dbReference>
<evidence type="ECO:0000256" key="2">
    <source>
        <dbReference type="ARBA" id="ARBA00022695"/>
    </source>
</evidence>
<dbReference type="CDD" id="cd01647">
    <property type="entry name" value="RT_LTR"/>
    <property type="match status" value="1"/>
</dbReference>
<dbReference type="Pfam" id="PF03732">
    <property type="entry name" value="Retrotrans_gag"/>
    <property type="match status" value="1"/>
</dbReference>
<evidence type="ECO:0000256" key="5">
    <source>
        <dbReference type="ARBA" id="ARBA00023268"/>
    </source>
</evidence>
<dbReference type="GO" id="GO:0015074">
    <property type="term" value="P:DNA integration"/>
    <property type="evidence" value="ECO:0007669"/>
    <property type="project" value="InterPro"/>
</dbReference>
<gene>
    <name evidence="7" type="ORF">FSB_LOCUS10582</name>
</gene>
<protein>
    <recommendedName>
        <fullName evidence="6">Integrase catalytic domain-containing protein</fullName>
    </recommendedName>
</protein>
<keyword evidence="3" id="KW-0540">Nuclease</keyword>
<dbReference type="Pfam" id="PF05056">
    <property type="entry name" value="DUF674"/>
    <property type="match status" value="1"/>
</dbReference>
<dbReference type="InterPro" id="IPR007750">
    <property type="entry name" value="DUF674"/>
</dbReference>
<dbReference type="Gene3D" id="3.10.10.10">
    <property type="entry name" value="HIV Type 1 Reverse Transcriptase, subunit A, domain 1"/>
    <property type="match status" value="1"/>
</dbReference>
<dbReference type="InterPro" id="IPR036397">
    <property type="entry name" value="RNaseH_sf"/>
</dbReference>
<dbReference type="PANTHER" id="PTHR37984">
    <property type="entry name" value="PROTEIN CBG26694"/>
    <property type="match status" value="1"/>
</dbReference>
<keyword evidence="5" id="KW-0511">Multifunctional enzyme</keyword>
<dbReference type="InterPro" id="IPR001584">
    <property type="entry name" value="Integrase_cat-core"/>
</dbReference>
<dbReference type="InterPro" id="IPR043502">
    <property type="entry name" value="DNA/RNA_pol_sf"/>
</dbReference>
<dbReference type="InterPro" id="IPR012337">
    <property type="entry name" value="RNaseH-like_sf"/>
</dbReference>
<proteinExistence type="predicted"/>
<evidence type="ECO:0000256" key="1">
    <source>
        <dbReference type="ARBA" id="ARBA00022679"/>
    </source>
</evidence>
<dbReference type="InterPro" id="IPR000477">
    <property type="entry name" value="RT_dom"/>
</dbReference>
<dbReference type="GO" id="GO:0003676">
    <property type="term" value="F:nucleic acid binding"/>
    <property type="evidence" value="ECO:0007669"/>
    <property type="project" value="InterPro"/>
</dbReference>
<evidence type="ECO:0000259" key="6">
    <source>
        <dbReference type="PROSITE" id="PS50994"/>
    </source>
</evidence>
<evidence type="ECO:0000313" key="7">
    <source>
        <dbReference type="EMBL" id="SPC82700.1"/>
    </source>
</evidence>
<keyword evidence="4" id="KW-0255">Endonuclease</keyword>
<keyword evidence="4" id="KW-0378">Hydrolase</keyword>
<dbReference type="GO" id="GO:0004519">
    <property type="term" value="F:endonuclease activity"/>
    <property type="evidence" value="ECO:0007669"/>
    <property type="project" value="UniProtKB-KW"/>
</dbReference>
<dbReference type="InterPro" id="IPR005162">
    <property type="entry name" value="Retrotrans_gag_dom"/>
</dbReference>
<dbReference type="SUPFAM" id="SSF56672">
    <property type="entry name" value="DNA/RNA polymerases"/>
    <property type="match status" value="1"/>
</dbReference>
<sequence length="1300" mass="149922">MTMYQLLHPTQSSIPSCIMFPPNAPHVEIKQGLMAILLNFRRLANESPYVHVRAFEEVIGSFYAQNVIETAKLRFFPFSLKDKAKGWLYTIKPKSIGSWGEMTQEFYKKFFPPHKNGPSPLDSTHRNRSGATTSGCSIFKLKEEDNLSAKISLLTKEIEALKLKGNKGVNAIYREEPMEACRICQEIDHTTSDSEILEHLYQVKVNLPLLHIIKQITAYAKLVDRSIRTLKGMVKDVLIKIENFYYPVDFIILDTEPTLHPDNGISIILGRPFLATANALINCRNGRMKIIFGSMTAELNIFNVMRQQLEDDECNYVNLIDTVVQEEFNRNCFSDPLETLLTNSFDSYDIEHDAQLTEICSLLDSSQVLEEQMMAINETWRLHFEELPKTEKKTMPSSEEIPQIELKPLPNGFKYAYLGPGETFPIVISAALNEEQEVNGSNLITTELTQQHALHATWLSNLLMLTDHPQQMTTLSLKLLIDKNSNKVVFGEVGKEFVDFLFRHLQVTLGSIMRLLSHHDNMVGSGTLSRVYKSIQNLDSSFLQPNKNKDSKLLRPKPAFSSNTHTPQLLLNFVPPSITTIPTLTPVIVDKTTLFSIRQKPPTEKKGGRLRVVKCNLPCVLRDHKLALGWTIADIKGIRPLIYTNKIYLEDDCKTSREPQHRLNLTIKDVVKNEVIKLLDAGIIYPIFDNKWVSPTQVVPKKSGITLVKNANDELIPACLVTGWRMCIDYRKLNSITRKDHFPLPFIDQILERVASHKYYCFLDGYSSYYQIEIALEDQGKTTFTCPFGTFAFRRMPFGLCNAPATFQRCMMSIFSDMVEKFMEVFMDDLSIFGHVVSSKGIEVDKAKVDLILNLPTFKIVRDVRSFLGHASFHRRFIKDFSAISRPLCNLLLNEWTKSCELAFKKLVQLLTSSPIMQAPDWSLPFEIMCDASDYAEFNLLIKDKKGVENVVVDHLSRLTFEEVKEEIPIRDVFPDEQLFAVTELPWYAHIVNYLVTGSILETWTTQDKRKFFVECGFYWPTMFKDTYSFCKECLECQKLERVTRKNMMPMSPILEPKAVISDNEKNFCNRPFKVLVKRYRMVHRLTTSYHLQTCGQVELANREIKQILEKMVSPNCKDWSLRLTDALWSYRTAYKGPLGMSPYWLVYGKPCHLPVEMEHRAYWAIKAFNFDFKEAGELRKFQTSELEELRNEAYISTRHYKERMKLFHDKKIVRKTFEPNQTVLLYDSKLHTFSEKLRTRWDGPYIVKEMFDYGTVVIKDPRDGRILKVNGQRLRPYLGEVVPAEETMSLELPIYGDAS</sequence>
<dbReference type="Gene3D" id="3.30.70.270">
    <property type="match status" value="1"/>
</dbReference>
<dbReference type="Gene3D" id="3.30.420.10">
    <property type="entry name" value="Ribonuclease H-like superfamily/Ribonuclease H"/>
    <property type="match status" value="1"/>
</dbReference>